<dbReference type="SUPFAM" id="SSF56935">
    <property type="entry name" value="Porins"/>
    <property type="match status" value="1"/>
</dbReference>
<protein>
    <recommendedName>
        <fullName evidence="3">Porin domain-containing protein</fullName>
    </recommendedName>
</protein>
<evidence type="ECO:0000313" key="2">
    <source>
        <dbReference type="Proteomes" id="UP001056937"/>
    </source>
</evidence>
<keyword evidence="2" id="KW-1185">Reference proteome</keyword>
<dbReference type="RefSeq" id="WP_252168091.1">
    <property type="nucleotide sequence ID" value="NZ_CP084930.1"/>
</dbReference>
<name>A0ABY4XBK9_9SPHN</name>
<evidence type="ECO:0000313" key="1">
    <source>
        <dbReference type="EMBL" id="USI74288.1"/>
    </source>
</evidence>
<dbReference type="EMBL" id="CP084930">
    <property type="protein sequence ID" value="USI74288.1"/>
    <property type="molecule type" value="Genomic_DNA"/>
</dbReference>
<reference evidence="1" key="1">
    <citation type="journal article" date="2022" name="Toxins">
        <title>Genomic Analysis of Sphingopyxis sp. USTB-05 for Biodegrading Cyanobacterial Hepatotoxins.</title>
        <authorList>
            <person name="Liu C."/>
            <person name="Xu Q."/>
            <person name="Zhao Z."/>
            <person name="Zhang H."/>
            <person name="Liu X."/>
            <person name="Yin C."/>
            <person name="Liu Y."/>
            <person name="Yan H."/>
        </authorList>
    </citation>
    <scope>NUCLEOTIDE SEQUENCE</scope>
    <source>
        <strain evidence="1">NBD5</strain>
    </source>
</reference>
<proteinExistence type="predicted"/>
<accession>A0ABY4XBK9</accession>
<sequence length="239" mass="25314">MMRQGGLALALMLAPALVLAGPREAHRRSRAVPHVSHFTPSHAGSAGSIGSFTPAAADPRLAMSFGRAGLMGGSGFRFTPSSTPGSSRRVTVAVRARANTPEQAERQAMAGQGAGVAPSAYNLGVALGWKRFAVTSDYAKVDLGAVPGSRESADIALSYAGRRWSTRLALAAERALGDVPHLVDNDRNVSVDLGGSYSINNRLDVTGGVRYRVDRDRFQVVDDSRRDSQAIYIGTAFRF</sequence>
<organism evidence="1 2">
    <name type="scientific">Sphingomonas morindae</name>
    <dbReference type="NCBI Taxonomy" id="1541170"/>
    <lineage>
        <taxon>Bacteria</taxon>
        <taxon>Pseudomonadati</taxon>
        <taxon>Pseudomonadota</taxon>
        <taxon>Alphaproteobacteria</taxon>
        <taxon>Sphingomonadales</taxon>
        <taxon>Sphingomonadaceae</taxon>
        <taxon>Sphingomonas</taxon>
    </lineage>
</organism>
<gene>
    <name evidence="1" type="ORF">LHA26_07515</name>
</gene>
<evidence type="ECO:0008006" key="3">
    <source>
        <dbReference type="Google" id="ProtNLM"/>
    </source>
</evidence>
<dbReference type="Proteomes" id="UP001056937">
    <property type="component" value="Chromosome 1"/>
</dbReference>